<evidence type="ECO:0000313" key="2">
    <source>
        <dbReference type="Proteomes" id="UP000008493"/>
    </source>
</evidence>
<dbReference type="RefSeq" id="XP_007332800.1">
    <property type="nucleotide sequence ID" value="XM_007332738.1"/>
</dbReference>
<dbReference type="OMA" id="YEGCFVM"/>
<dbReference type="Proteomes" id="UP000008493">
    <property type="component" value="Unassembled WGS sequence"/>
</dbReference>
<gene>
    <name evidence="1" type="ORF">AGABI1DRAFT_78396</name>
</gene>
<proteinExistence type="predicted"/>
<dbReference type="KEGG" id="abp:AGABI1DRAFT78396"/>
<organism evidence="1 2">
    <name type="scientific">Agaricus bisporus var. burnettii (strain JB137-S8 / ATCC MYA-4627 / FGSC 10392)</name>
    <name type="common">White button mushroom</name>
    <dbReference type="NCBI Taxonomy" id="597362"/>
    <lineage>
        <taxon>Eukaryota</taxon>
        <taxon>Fungi</taxon>
        <taxon>Dikarya</taxon>
        <taxon>Basidiomycota</taxon>
        <taxon>Agaricomycotina</taxon>
        <taxon>Agaricomycetes</taxon>
        <taxon>Agaricomycetidae</taxon>
        <taxon>Agaricales</taxon>
        <taxon>Agaricineae</taxon>
        <taxon>Agaricaceae</taxon>
        <taxon>Agaricus</taxon>
    </lineage>
</organism>
<protein>
    <recommendedName>
        <fullName evidence="3">F-box domain-containing protein</fullName>
    </recommendedName>
</protein>
<evidence type="ECO:0000313" key="1">
    <source>
        <dbReference type="EMBL" id="EKM76635.1"/>
    </source>
</evidence>
<keyword evidence="2" id="KW-1185">Reference proteome</keyword>
<dbReference type="HOGENOM" id="CLU_011151_1_1_1"/>
<dbReference type="EMBL" id="JH971401">
    <property type="protein sequence ID" value="EKM76635.1"/>
    <property type="molecule type" value="Genomic_DNA"/>
</dbReference>
<accession>K5XPK1</accession>
<dbReference type="eggNOG" id="ENOG502R0EC">
    <property type="taxonomic scope" value="Eukaryota"/>
</dbReference>
<evidence type="ECO:0008006" key="3">
    <source>
        <dbReference type="Google" id="ProtNLM"/>
    </source>
</evidence>
<dbReference type="GeneID" id="18831503"/>
<name>K5XPK1_AGABU</name>
<dbReference type="AlphaFoldDB" id="K5XPK1"/>
<dbReference type="OrthoDB" id="3263050at2759"/>
<reference evidence="2" key="1">
    <citation type="journal article" date="2012" name="Proc. Natl. Acad. Sci. U.S.A.">
        <title>Genome sequence of the button mushroom Agaricus bisporus reveals mechanisms governing adaptation to a humic-rich ecological niche.</title>
        <authorList>
            <person name="Morin E."/>
            <person name="Kohler A."/>
            <person name="Baker A.R."/>
            <person name="Foulongne-Oriol M."/>
            <person name="Lombard V."/>
            <person name="Nagy L.G."/>
            <person name="Ohm R.A."/>
            <person name="Patyshakuliyeva A."/>
            <person name="Brun A."/>
            <person name="Aerts A.L."/>
            <person name="Bailey A.M."/>
            <person name="Billette C."/>
            <person name="Coutinho P.M."/>
            <person name="Deakin G."/>
            <person name="Doddapaneni H."/>
            <person name="Floudas D."/>
            <person name="Grimwood J."/>
            <person name="Hilden K."/>
            <person name="Kuees U."/>
            <person name="LaButti K.M."/>
            <person name="Lapidus A."/>
            <person name="Lindquist E.A."/>
            <person name="Lucas S.M."/>
            <person name="Murat C."/>
            <person name="Riley R.W."/>
            <person name="Salamov A.A."/>
            <person name="Schmutz J."/>
            <person name="Subramanian V."/>
            <person name="Woesten H.A.B."/>
            <person name="Xu J."/>
            <person name="Eastwood D.C."/>
            <person name="Foster G.D."/>
            <person name="Sonnenberg A.S."/>
            <person name="Cullen D."/>
            <person name="de Vries R.P."/>
            <person name="Lundell T."/>
            <person name="Hibbett D.S."/>
            <person name="Henrissat B."/>
            <person name="Burton K.S."/>
            <person name="Kerrigan R.W."/>
            <person name="Challen M.P."/>
            <person name="Grigoriev I.V."/>
            <person name="Martin F."/>
        </authorList>
    </citation>
    <scope>NUCLEOTIDE SEQUENCE [LARGE SCALE GENOMIC DNA]</scope>
    <source>
        <strain evidence="2">JB137-S8 / ATCC MYA-4627 / FGSC 10392</strain>
    </source>
</reference>
<dbReference type="InParanoid" id="K5XPK1"/>
<sequence length="519" mass="58603">MTVLDSIPSEILEHIAFYAATDSFLGPPNHLVPLLTSNRQIHSQLSISSNPLLYARIFAHKFDLQPVLRHLNVNNAPSTALAAELKLRFLYLKRIRAGGDAYRIEGSNKSCASLHQLLLRVFIWLLENEEKNERQLREYANIDTWLQDYWFSSDGASDAIRRIREGHWPISDRNASLAMWLYWFLLRPDDNAPDDSALDVLRAFAIVAHRYNITASPWTEFSPTSSPDTPSHVAHFDEDFQLTPLPAAIPAILAFLTLANKRQSNGPPSHPSISYKSIVRGKPGCEWDCEWARCLSISLRQYGNMLTGAFRPGSIEGVWEGQFTYTEFAAYAALLGGAPPLILQKSLVAAHQQTWKLREYHLMRPAAPGTNLQLDANAEPLPSGNPLRSYFPDGTHIKEDSKGLVVLTPNRNHSVRYQRSSHTTPENLKRRCENNIVDVIIMGEGHSSWGQFNLVGRVRPCDGFISLSKEYIDGDRGKWLYRGYLIGNVHGNLVGRWRDTLSPIEVSGYEGCFAMNRRR</sequence>
<dbReference type="STRING" id="597362.K5XPK1"/>